<evidence type="ECO:0000313" key="2">
    <source>
        <dbReference type="WBParaSite" id="sdigi.contig1003.g10103.t1"/>
    </source>
</evidence>
<dbReference type="AlphaFoldDB" id="A0A915PBU4"/>
<name>A0A915PBU4_9BILA</name>
<protein>
    <submittedName>
        <fullName evidence="2">Uncharacterized protein</fullName>
    </submittedName>
</protein>
<sequence>MSASEEFYVEFEIRSISRLAMWEKFLDIGNMESNGPLVNPKCRLMKNFMSGSRSGA</sequence>
<evidence type="ECO:0000313" key="1">
    <source>
        <dbReference type="Proteomes" id="UP000887581"/>
    </source>
</evidence>
<proteinExistence type="predicted"/>
<organism evidence="1 2">
    <name type="scientific">Setaria digitata</name>
    <dbReference type="NCBI Taxonomy" id="48799"/>
    <lineage>
        <taxon>Eukaryota</taxon>
        <taxon>Metazoa</taxon>
        <taxon>Ecdysozoa</taxon>
        <taxon>Nematoda</taxon>
        <taxon>Chromadorea</taxon>
        <taxon>Rhabditida</taxon>
        <taxon>Spirurina</taxon>
        <taxon>Spiruromorpha</taxon>
        <taxon>Filarioidea</taxon>
        <taxon>Setariidae</taxon>
        <taxon>Setaria</taxon>
    </lineage>
</organism>
<dbReference type="WBParaSite" id="sdigi.contig1003.g10103.t1">
    <property type="protein sequence ID" value="sdigi.contig1003.g10103.t1"/>
    <property type="gene ID" value="sdigi.contig1003.g10103"/>
</dbReference>
<accession>A0A915PBU4</accession>
<dbReference type="Proteomes" id="UP000887581">
    <property type="component" value="Unplaced"/>
</dbReference>
<keyword evidence="1" id="KW-1185">Reference proteome</keyword>
<reference evidence="2" key="1">
    <citation type="submission" date="2022-11" db="UniProtKB">
        <authorList>
            <consortium name="WormBaseParasite"/>
        </authorList>
    </citation>
    <scope>IDENTIFICATION</scope>
</reference>